<name>A0A9D1K0I8_9FIRM</name>
<dbReference type="InterPro" id="IPR006120">
    <property type="entry name" value="Resolvase_HTH_dom"/>
</dbReference>
<dbReference type="SUPFAM" id="SSF88659">
    <property type="entry name" value="Sigma3 and sigma4 domains of RNA polymerase sigma factors"/>
    <property type="match status" value="1"/>
</dbReference>
<reference evidence="2" key="1">
    <citation type="submission" date="2020-10" db="EMBL/GenBank/DDBJ databases">
        <authorList>
            <person name="Gilroy R."/>
        </authorList>
    </citation>
    <scope>NUCLEOTIDE SEQUENCE</scope>
    <source>
        <strain evidence="2">CHK199-13235</strain>
    </source>
</reference>
<dbReference type="GO" id="GO:0003677">
    <property type="term" value="F:DNA binding"/>
    <property type="evidence" value="ECO:0007669"/>
    <property type="project" value="InterPro"/>
</dbReference>
<sequence>MKRNQTNDQYTYFFATGETAAVTRSSFSGQTADWILKLCELDRQEYNIQHKETRRHCSLEAQDPKNMGGYYEGGSMNEVQLELEADEALRSLPKDLEHIARRLLDGYAVSEIARQLGVNRTSVYRKIWHVRQLLEKMGYC</sequence>
<dbReference type="EMBL" id="DVJP01000054">
    <property type="protein sequence ID" value="HIS76807.1"/>
    <property type="molecule type" value="Genomic_DNA"/>
</dbReference>
<feature type="domain" description="Resolvase HTH" evidence="1">
    <location>
        <begin position="94"/>
        <end position="126"/>
    </location>
</feature>
<proteinExistence type="predicted"/>
<accession>A0A9D1K0I8</accession>
<dbReference type="Proteomes" id="UP000824002">
    <property type="component" value="Unassembled WGS sequence"/>
</dbReference>
<dbReference type="Gene3D" id="1.10.10.60">
    <property type="entry name" value="Homeodomain-like"/>
    <property type="match status" value="1"/>
</dbReference>
<evidence type="ECO:0000313" key="3">
    <source>
        <dbReference type="Proteomes" id="UP000824002"/>
    </source>
</evidence>
<reference evidence="2" key="2">
    <citation type="journal article" date="2021" name="PeerJ">
        <title>Extensive microbial diversity within the chicken gut microbiome revealed by metagenomics and culture.</title>
        <authorList>
            <person name="Gilroy R."/>
            <person name="Ravi A."/>
            <person name="Getino M."/>
            <person name="Pursley I."/>
            <person name="Horton D.L."/>
            <person name="Alikhan N.F."/>
            <person name="Baker D."/>
            <person name="Gharbi K."/>
            <person name="Hall N."/>
            <person name="Watson M."/>
            <person name="Adriaenssens E.M."/>
            <person name="Foster-Nyarko E."/>
            <person name="Jarju S."/>
            <person name="Secka A."/>
            <person name="Antonio M."/>
            <person name="Oren A."/>
            <person name="Chaudhuri R.R."/>
            <person name="La Ragione R."/>
            <person name="Hildebrand F."/>
            <person name="Pallen M.J."/>
        </authorList>
    </citation>
    <scope>NUCLEOTIDE SEQUENCE</scope>
    <source>
        <strain evidence="2">CHK199-13235</strain>
    </source>
</reference>
<dbReference type="InterPro" id="IPR013324">
    <property type="entry name" value="RNA_pol_sigma_r3/r4-like"/>
</dbReference>
<evidence type="ECO:0000259" key="1">
    <source>
        <dbReference type="Pfam" id="PF02796"/>
    </source>
</evidence>
<organism evidence="2 3">
    <name type="scientific">Candidatus Merdivicinus excrementipullorum</name>
    <dbReference type="NCBI Taxonomy" id="2840867"/>
    <lineage>
        <taxon>Bacteria</taxon>
        <taxon>Bacillati</taxon>
        <taxon>Bacillota</taxon>
        <taxon>Clostridia</taxon>
        <taxon>Eubacteriales</taxon>
        <taxon>Oscillospiraceae</taxon>
        <taxon>Oscillospiraceae incertae sedis</taxon>
        <taxon>Candidatus Merdivicinus</taxon>
    </lineage>
</organism>
<dbReference type="AlphaFoldDB" id="A0A9D1K0I8"/>
<comment type="caution">
    <text evidence="2">The sequence shown here is derived from an EMBL/GenBank/DDBJ whole genome shotgun (WGS) entry which is preliminary data.</text>
</comment>
<protein>
    <submittedName>
        <fullName evidence="2">Helix-turn-helix domain-containing protein</fullName>
    </submittedName>
</protein>
<dbReference type="Pfam" id="PF02796">
    <property type="entry name" value="HTH_7"/>
    <property type="match status" value="1"/>
</dbReference>
<gene>
    <name evidence="2" type="ORF">IAB51_08365</name>
</gene>
<evidence type="ECO:0000313" key="2">
    <source>
        <dbReference type="EMBL" id="HIS76807.1"/>
    </source>
</evidence>
<dbReference type="GO" id="GO:0000150">
    <property type="term" value="F:DNA strand exchange activity"/>
    <property type="evidence" value="ECO:0007669"/>
    <property type="project" value="InterPro"/>
</dbReference>